<reference evidence="5 6" key="1">
    <citation type="journal article" date="2010" name="PLoS ONE">
        <title>The genome sequence of the rumen methanogen Methanobrevibacter ruminantium reveals new possibilities for controlling ruminant methane emissions.</title>
        <authorList>
            <person name="Leahy S.C."/>
            <person name="Kelly W.J."/>
            <person name="Altermann E."/>
            <person name="Ronimus R.S."/>
            <person name="Yeoman C.J."/>
            <person name="Pacheco D.M."/>
            <person name="Li D."/>
            <person name="Kong Z."/>
            <person name="McTavish S."/>
            <person name="Sang C."/>
            <person name="Lambie S.C."/>
            <person name="Janssen P.H."/>
            <person name="Dey D."/>
            <person name="Attwood G.T."/>
        </authorList>
    </citation>
    <scope>NUCLEOTIDE SEQUENCE [LARGE SCALE GENOMIC DNA]</scope>
    <source>
        <strain evidence="6">ATCC 35063 / DSM 1093 / JCM 13430 / OCM 146 / M1</strain>
    </source>
</reference>
<dbReference type="Pfam" id="PF05048">
    <property type="entry name" value="NosD"/>
    <property type="match status" value="1"/>
</dbReference>
<organism evidence="5 6">
    <name type="scientific">Methanobrevibacter ruminantium (strain ATCC 35063 / DSM 1093 / JCM 13430 / OCM 146 / M1)</name>
    <name type="common">Methanobacterium ruminantium</name>
    <dbReference type="NCBI Taxonomy" id="634498"/>
    <lineage>
        <taxon>Archaea</taxon>
        <taxon>Methanobacteriati</taxon>
        <taxon>Methanobacteriota</taxon>
        <taxon>Methanomada group</taxon>
        <taxon>Methanobacteria</taxon>
        <taxon>Methanobacteriales</taxon>
        <taxon>Methanobacteriaceae</taxon>
        <taxon>Methanobrevibacter</taxon>
    </lineage>
</organism>
<feature type="compositionally biased region" description="Polar residues" evidence="1">
    <location>
        <begin position="1279"/>
        <end position="1294"/>
    </location>
</feature>
<dbReference type="SUPFAM" id="SSF51126">
    <property type="entry name" value="Pectin lyase-like"/>
    <property type="match status" value="2"/>
</dbReference>
<dbReference type="RefSeq" id="WP_012956021.1">
    <property type="nucleotide sequence ID" value="NC_013790.1"/>
</dbReference>
<protein>
    <submittedName>
        <fullName evidence="5">Adhesin-like protein</fullName>
    </submittedName>
</protein>
<dbReference type="PATRIC" id="fig|634498.28.peg.1224"/>
<dbReference type="InterPro" id="IPR011050">
    <property type="entry name" value="Pectin_lyase_fold/virulence"/>
</dbReference>
<evidence type="ECO:0000313" key="6">
    <source>
        <dbReference type="Proteomes" id="UP000008680"/>
    </source>
</evidence>
<feature type="domain" description="Periplasmic copper-binding protein NosD beta helix" evidence="3">
    <location>
        <begin position="827"/>
        <end position="908"/>
    </location>
</feature>
<feature type="compositionally biased region" description="Low complexity" evidence="1">
    <location>
        <begin position="569"/>
        <end position="582"/>
    </location>
</feature>
<feature type="compositionally biased region" description="Basic and acidic residues" evidence="1">
    <location>
        <begin position="87"/>
        <end position="117"/>
    </location>
</feature>
<dbReference type="EMBL" id="CP001719">
    <property type="protein sequence ID" value="ADC47072.1"/>
    <property type="molecule type" value="Genomic_DNA"/>
</dbReference>
<feature type="compositionally biased region" description="Low complexity" evidence="1">
    <location>
        <begin position="1233"/>
        <end position="1278"/>
    </location>
</feature>
<accession>D3E3G1</accession>
<name>D3E3G1_METRM</name>
<dbReference type="Pfam" id="PF13229">
    <property type="entry name" value="Beta_helix"/>
    <property type="match status" value="1"/>
</dbReference>
<dbReference type="GeneID" id="8770873"/>
<keyword evidence="2" id="KW-0812">Transmembrane</keyword>
<dbReference type="HOGENOM" id="CLU_257658_0_0_2"/>
<dbReference type="InterPro" id="IPR039448">
    <property type="entry name" value="Beta_helix"/>
</dbReference>
<dbReference type="InterPro" id="IPR006626">
    <property type="entry name" value="PbH1"/>
</dbReference>
<feature type="transmembrane region" description="Helical" evidence="2">
    <location>
        <begin position="1323"/>
        <end position="1343"/>
    </location>
</feature>
<feature type="region of interest" description="Disordered" evidence="1">
    <location>
        <begin position="62"/>
        <end position="118"/>
    </location>
</feature>
<dbReference type="Proteomes" id="UP000008680">
    <property type="component" value="Chromosome"/>
</dbReference>
<evidence type="ECO:0000313" key="5">
    <source>
        <dbReference type="EMBL" id="ADC47072.1"/>
    </source>
</evidence>
<keyword evidence="2" id="KW-0472">Membrane</keyword>
<sequence>MNKVQLSSILALVLILFLSLAVVSANDDILNINVTDTQDSVIDNSNGISDYFSSDNGIINDDGLSSDDETAGSQLLNDSEDLDSSDDLAKDSDLEDSKETSKTQDNSQKNEDSKTRLSDSSIIRITDSSYSSYFDLSKDGAIREGTIKDGDTLLIGNVSGKIFSITKNINILPISDGDTMSNCLIRLIEGSSGTSLSNLRIVNRNEKVGSFYLCGIHIINSAGHDIVNLTINNSQMKCYGIIMSNASNNRIINSTIITGQATAIPMTGSSNNLFYGNYIETYNTNMIYYCMYGNGDFYPREDLEKSHDNIIANNYFTSRNGTYDSYCYSVCLMAEAGGSGTVIANNTFNNTFRPITVSTPDTLVINNTILNVGGEAGIIVDGNNVTIMNNNISTKRLEGFQWNKEGDVVGIFTYGSNTRIIGNSIDTVGTNGIRSSGDATFISGNTINTESSACINLTKSNAVVEDNALNGIGSSAVRIYTSKLVENTTIRNNNISSDSEGIVLKGKIDYSLVCGNIIEISNPEDAIIVGKYTNRNPLVPQHYAIFNNTINGIVVNLTDISEIERNDTDSGLNNTNTSDSGNNGTGNTGNGTNITDVNGTDINGTDVNGTNITDINGTDVNGTNVTDVNGTDVNGTDVNGTDINGTGNATIPVNITKLSTSITVYNTTVLRGDYLDAYLKDQYGNPISGVSIDFHFKDKVYAKTTDSEGKASLHFDAIPDNYTMNISFTGNNYYLSSNITIDISVIPVSYYLNESNFYEYFGEDGYLKGDYEYADLIFQGDFRNKRIVLNQPLRIISDSAVLYDSIIKIESDKVVVDGFTIVNRNPGNKQDNHRFAILLDYVRDVSVINNKIKLDSYDSGYGIYLSETQDSTVSNNSIDVKADKLTFGIILYDSKDNLIQDNIIKVNGTDDPHQYESTIQVDTSISVDDYEAEGMIIPEVYKTYGIILFYSSSNDIGYNVINATSGLKKYYTAVKESTNSIVGVDLYYDSNYNKVHHNNVVVSAKDPYLYGLGVLGAETGKRDQFATNNSFTDNIVFVNGTYYAAGIIAGYNSINTTILRNYIICFSNNVSYGVILEGALNSVVDSNYVISRSRINYVLEGYDTDYNLISNNTLNAFGQYVGDVSLYNSKHNYIAGNKLSPIFREGRLKDASELPGGVDFDAIFSELGVSNPLHDYSDKDWSELLRTDLTDHADVIPPHTGAFYDDGGEGNIFVDNEVPAPPSGGNGQTNRTGSGETNSNGNGNSSNGSQNSNSNSTVVNNNNGNSGSQSDMDGSGNNPETDTLKGNTVGTSSSAAVTESARAYNLDVDEDAASSRSLSFGGMNIPVLCILFLLIFACASELVKRSKRNIR</sequence>
<feature type="region of interest" description="Disordered" evidence="1">
    <location>
        <begin position="566"/>
        <end position="599"/>
    </location>
</feature>
<dbReference type="SMART" id="SM00710">
    <property type="entry name" value="PbH1"/>
    <property type="match status" value="15"/>
</dbReference>
<dbReference type="eggNOG" id="arCOG02488">
    <property type="taxonomic scope" value="Archaea"/>
</dbReference>
<dbReference type="KEGG" id="mru:mru_1222"/>
<dbReference type="eggNOG" id="arCOG02552">
    <property type="taxonomic scope" value="Archaea"/>
</dbReference>
<feature type="domain" description="Right handed beta helix" evidence="4">
    <location>
        <begin position="362"/>
        <end position="505"/>
    </location>
</feature>
<dbReference type="InterPro" id="IPR007742">
    <property type="entry name" value="NosD_dom"/>
</dbReference>
<evidence type="ECO:0000256" key="1">
    <source>
        <dbReference type="SAM" id="MobiDB-lite"/>
    </source>
</evidence>
<dbReference type="Gene3D" id="2.160.20.10">
    <property type="entry name" value="Single-stranded right-handed beta-helix, Pectin lyase-like"/>
    <property type="match status" value="2"/>
</dbReference>
<feature type="region of interest" description="Disordered" evidence="1">
    <location>
        <begin position="1193"/>
        <end position="1294"/>
    </location>
</feature>
<keyword evidence="2" id="KW-1133">Transmembrane helix</keyword>
<evidence type="ECO:0000259" key="4">
    <source>
        <dbReference type="Pfam" id="PF13229"/>
    </source>
</evidence>
<proteinExistence type="predicted"/>
<dbReference type="OrthoDB" id="78237at2157"/>
<evidence type="ECO:0000259" key="3">
    <source>
        <dbReference type="Pfam" id="PF05048"/>
    </source>
</evidence>
<keyword evidence="6" id="KW-1185">Reference proteome</keyword>
<feature type="compositionally biased region" description="Low complexity" evidence="1">
    <location>
        <begin position="590"/>
        <end position="599"/>
    </location>
</feature>
<dbReference type="InterPro" id="IPR012334">
    <property type="entry name" value="Pectin_lyas_fold"/>
</dbReference>
<gene>
    <name evidence="5" type="ordered locus">mru_1222</name>
</gene>
<evidence type="ECO:0000256" key="2">
    <source>
        <dbReference type="SAM" id="Phobius"/>
    </source>
</evidence>